<evidence type="ECO:0000256" key="1">
    <source>
        <dbReference type="SAM" id="Phobius"/>
    </source>
</evidence>
<keyword evidence="1" id="KW-0472">Membrane</keyword>
<keyword evidence="1" id="KW-0812">Transmembrane</keyword>
<dbReference type="EMBL" id="MVBO01000022">
    <property type="protein sequence ID" value="OZJ05090.1"/>
    <property type="molecule type" value="Genomic_DNA"/>
</dbReference>
<organism evidence="2 3">
    <name type="scientific">Bifiguratus adelaidae</name>
    <dbReference type="NCBI Taxonomy" id="1938954"/>
    <lineage>
        <taxon>Eukaryota</taxon>
        <taxon>Fungi</taxon>
        <taxon>Fungi incertae sedis</taxon>
        <taxon>Mucoromycota</taxon>
        <taxon>Mucoromycotina</taxon>
        <taxon>Endogonomycetes</taxon>
        <taxon>Endogonales</taxon>
        <taxon>Endogonales incertae sedis</taxon>
        <taxon>Bifiguratus</taxon>
    </lineage>
</organism>
<reference evidence="2 3" key="1">
    <citation type="journal article" date="2017" name="Mycologia">
        <title>Bifiguratus adelaidae, gen. et sp. nov., a new member of Mucoromycotina in endophytic and soil-dwelling habitats.</title>
        <authorList>
            <person name="Torres-Cruz T.J."/>
            <person name="Billingsley Tobias T.L."/>
            <person name="Almatruk M."/>
            <person name="Hesse C."/>
            <person name="Kuske C.R."/>
            <person name="Desiro A."/>
            <person name="Benucci G.M."/>
            <person name="Bonito G."/>
            <person name="Stajich J.E."/>
            <person name="Dunlap C."/>
            <person name="Arnold A.E."/>
            <person name="Porras-Alfaro A."/>
        </authorList>
    </citation>
    <scope>NUCLEOTIDE SEQUENCE [LARGE SCALE GENOMIC DNA]</scope>
    <source>
        <strain evidence="2 3">AZ0501</strain>
    </source>
</reference>
<comment type="caution">
    <text evidence="2">The sequence shown here is derived from an EMBL/GenBank/DDBJ whole genome shotgun (WGS) entry which is preliminary data.</text>
</comment>
<evidence type="ECO:0000313" key="3">
    <source>
        <dbReference type="Proteomes" id="UP000242875"/>
    </source>
</evidence>
<name>A0A261Y385_9FUNG</name>
<keyword evidence="1" id="KW-1133">Transmembrane helix</keyword>
<feature type="transmembrane region" description="Helical" evidence="1">
    <location>
        <begin position="33"/>
        <end position="51"/>
    </location>
</feature>
<evidence type="ECO:0000313" key="2">
    <source>
        <dbReference type="EMBL" id="OZJ05090.1"/>
    </source>
</evidence>
<dbReference type="PANTHER" id="PTHR39218:SF1">
    <property type="entry name" value="OXIDOREDUCTASE 14 KDA SUBUNIT, PUTATIVE (AFU_ORTHOLOGUE AFUA_1G12110)-RELATED"/>
    <property type="match status" value="1"/>
</dbReference>
<dbReference type="Proteomes" id="UP000242875">
    <property type="component" value="Unassembled WGS sequence"/>
</dbReference>
<protein>
    <submittedName>
        <fullName evidence="2">Uncharacterized protein</fullName>
    </submittedName>
</protein>
<sequence>MSITSYIAGFAALGFSVRAYALGLQKRSLVEGLHTHFLTATAFGGIGYWLYHVQQRQYEQIEAKKHILLQNREAAE</sequence>
<accession>A0A261Y385</accession>
<dbReference type="PANTHER" id="PTHR39218">
    <property type="entry name" value="OXIDOREDUCTASE 14 KDA SUBUNIT, PUTATIVE (AFU_ORTHOLOGUE AFUA_1G12110)-RELATED"/>
    <property type="match status" value="1"/>
</dbReference>
<dbReference type="OrthoDB" id="2141050at2759"/>
<keyword evidence="3" id="KW-1185">Reference proteome</keyword>
<dbReference type="AlphaFoldDB" id="A0A261Y385"/>
<proteinExistence type="predicted"/>
<gene>
    <name evidence="2" type="ORF">BZG36_01373</name>
</gene>